<dbReference type="Proteomes" id="UP000524246">
    <property type="component" value="Unassembled WGS sequence"/>
</dbReference>
<organism evidence="1 2">
    <name type="scientific">SAR324 cluster bacterium</name>
    <dbReference type="NCBI Taxonomy" id="2024889"/>
    <lineage>
        <taxon>Bacteria</taxon>
        <taxon>Deltaproteobacteria</taxon>
        <taxon>SAR324 cluster</taxon>
    </lineage>
</organism>
<reference evidence="1 2" key="1">
    <citation type="journal article" date="2020" name="Biotechnol. Biofuels">
        <title>New insights from the biogas microbiome by comprehensive genome-resolved metagenomics of nearly 1600 species originating from multiple anaerobic digesters.</title>
        <authorList>
            <person name="Campanaro S."/>
            <person name="Treu L."/>
            <person name="Rodriguez-R L.M."/>
            <person name="Kovalovszki A."/>
            <person name="Ziels R.M."/>
            <person name="Maus I."/>
            <person name="Zhu X."/>
            <person name="Kougias P.G."/>
            <person name="Basile A."/>
            <person name="Luo G."/>
            <person name="Schluter A."/>
            <person name="Konstantinidis K.T."/>
            <person name="Angelidaki I."/>
        </authorList>
    </citation>
    <scope>NUCLEOTIDE SEQUENCE [LARGE SCALE GENOMIC DNA]</scope>
    <source>
        <strain evidence="1">AS27yjCOA_65</strain>
    </source>
</reference>
<accession>A0A7X9IKS8</accession>
<comment type="caution">
    <text evidence="1">The sequence shown here is derived from an EMBL/GenBank/DDBJ whole genome shotgun (WGS) entry which is preliminary data.</text>
</comment>
<evidence type="ECO:0000313" key="1">
    <source>
        <dbReference type="EMBL" id="NMC63434.1"/>
    </source>
</evidence>
<sequence>MRFCEERDKEHLEESLKSLAPYIQSEVLSFEKLKKEVSVSGNITHVTSIVNRKNGISPLLFWTQIAVGKKEDFKYYFSGESTTSFNITEPNGLNRSLDDGPVTLRCFDVLLLFSRHAAKRLCGHLVREGDEIKPLIDEKTGLVFEEVLKEEMRKSLYVPAFLSACKVFGIKDGVDYYKNCANGEVNYARNAGLWYLLAPYLHVCLQKNARELNGSGDVYRESLLYISISAHTRMDPSAGWRFRDFRRDPDGQIYLSDAVPVADDIGAIVITISRARNYGDETYLMIRFPGRELMG</sequence>
<evidence type="ECO:0000313" key="2">
    <source>
        <dbReference type="Proteomes" id="UP000524246"/>
    </source>
</evidence>
<name>A0A7X9IKS8_9DELT</name>
<dbReference type="AlphaFoldDB" id="A0A7X9IKS8"/>
<gene>
    <name evidence="1" type="ORF">GYA55_09745</name>
</gene>
<protein>
    <submittedName>
        <fullName evidence="1">Uncharacterized protein</fullName>
    </submittedName>
</protein>
<proteinExistence type="predicted"/>
<dbReference type="EMBL" id="JAAZON010000439">
    <property type="protein sequence ID" value="NMC63434.1"/>
    <property type="molecule type" value="Genomic_DNA"/>
</dbReference>